<evidence type="ECO:0000313" key="2">
    <source>
        <dbReference type="Proteomes" id="UP001434883"/>
    </source>
</evidence>
<accession>A0ABV0QYX6</accession>
<name>A0ABV0QYX6_9TELE</name>
<organism evidence="1 2">
    <name type="scientific">Xenoophorus captivus</name>
    <dbReference type="NCBI Taxonomy" id="1517983"/>
    <lineage>
        <taxon>Eukaryota</taxon>
        <taxon>Metazoa</taxon>
        <taxon>Chordata</taxon>
        <taxon>Craniata</taxon>
        <taxon>Vertebrata</taxon>
        <taxon>Euteleostomi</taxon>
        <taxon>Actinopterygii</taxon>
        <taxon>Neopterygii</taxon>
        <taxon>Teleostei</taxon>
        <taxon>Neoteleostei</taxon>
        <taxon>Acanthomorphata</taxon>
        <taxon>Ovalentaria</taxon>
        <taxon>Atherinomorphae</taxon>
        <taxon>Cyprinodontiformes</taxon>
        <taxon>Goodeidae</taxon>
        <taxon>Xenoophorus</taxon>
    </lineage>
</organism>
<dbReference type="EMBL" id="JAHRIN010026962">
    <property type="protein sequence ID" value="MEQ2201046.1"/>
    <property type="molecule type" value="Genomic_DNA"/>
</dbReference>
<gene>
    <name evidence="1" type="ORF">XENOCAPTIV_006741</name>
</gene>
<evidence type="ECO:0000313" key="1">
    <source>
        <dbReference type="EMBL" id="MEQ2201046.1"/>
    </source>
</evidence>
<reference evidence="1 2" key="1">
    <citation type="submission" date="2021-06" db="EMBL/GenBank/DDBJ databases">
        <authorList>
            <person name="Palmer J.M."/>
        </authorList>
    </citation>
    <scope>NUCLEOTIDE SEQUENCE [LARGE SCALE GENOMIC DNA]</scope>
    <source>
        <strain evidence="1 2">XC_2019</strain>
        <tissue evidence="1">Muscle</tissue>
    </source>
</reference>
<protein>
    <submittedName>
        <fullName evidence="1">Uncharacterized protein</fullName>
    </submittedName>
</protein>
<comment type="caution">
    <text evidence="1">The sequence shown here is derived from an EMBL/GenBank/DDBJ whole genome shotgun (WGS) entry which is preliminary data.</text>
</comment>
<sequence length="116" mass="12676">MYLQKYKPYISNTTKLEEFSKFYQNSVAAQADSQNINLKCACLTTSSENRSDFQRGSQLTTTPVGGGTKTASATVNIQIIINIGPQLSNPIFDISRKILVSLLSGCACEIAKYSLL</sequence>
<keyword evidence="2" id="KW-1185">Reference proteome</keyword>
<dbReference type="Proteomes" id="UP001434883">
    <property type="component" value="Unassembled WGS sequence"/>
</dbReference>
<proteinExistence type="predicted"/>